<evidence type="ECO:0000313" key="2">
    <source>
        <dbReference type="Proteomes" id="UP000094313"/>
    </source>
</evidence>
<dbReference type="SUPFAM" id="SSF50998">
    <property type="entry name" value="Quinoprotein alcohol dehydrogenase-like"/>
    <property type="match status" value="1"/>
</dbReference>
<sequence length="490" mass="54238">MRLVNRSSCSSDIKKKIMNFKYIFILAITVLFYTSCKKDLGNYSYSPPSVPVVEGVKDVNFPALTGDTLVIKPKVSLDGADPLKDLNFEWRIFVLEELKEIVYTGYPLKMLYGLGPGERAGTLVVTDKRNGLIYKFKFKVTGTTQFSTGSVVLSNDGGVTKLSFVKPDHTVLPNIYQNLNNLSLGGNPVQLYYSKPLPYQLLSKEEYWVLCNDEVKGSTIVDANTLLHKDNFKSQFFLPPASVSPGYIEPVMGTISNGVINNKLYIGIASTAPFAPDYGKFANEQNGDYQLSSFFTHGSSFYFGFDKKAKAFVIFGGDGSYLGTTYLVKETSIFNPKSIGLQNLIFMKAGESGTSYAYFKEADGNTYELKFSYKLTGKDKEIIPEHKRVFKGSSSVNADSKWVRNNLNVFYFSSNDKIWRYNPVNESLTELEASFGGKKVTMLKISADGNTLSAGVNGFVYTLDVTVGKNGNITKTISGIPGEPIDLVIR</sequence>
<dbReference type="OrthoDB" id="1095195at2"/>
<dbReference type="Pfam" id="PF16407">
    <property type="entry name" value="PKD_2"/>
    <property type="match status" value="1"/>
</dbReference>
<name>A0A1D7QN88_9SPHI</name>
<organism evidence="1 2">
    <name type="scientific">Pedobacter steynii</name>
    <dbReference type="NCBI Taxonomy" id="430522"/>
    <lineage>
        <taxon>Bacteria</taxon>
        <taxon>Pseudomonadati</taxon>
        <taxon>Bacteroidota</taxon>
        <taxon>Sphingobacteriia</taxon>
        <taxon>Sphingobacteriales</taxon>
        <taxon>Sphingobacteriaceae</taxon>
        <taxon>Pedobacter</taxon>
    </lineage>
</organism>
<dbReference type="KEGG" id="psty:BFS30_25070"/>
<protein>
    <recommendedName>
        <fullName evidence="3">PKD-like family protein</fullName>
    </recommendedName>
</protein>
<accession>A0A1D7QN88</accession>
<reference evidence="1 2" key="1">
    <citation type="submission" date="2016-08" db="EMBL/GenBank/DDBJ databases">
        <authorList>
            <person name="Seilhamer J.J."/>
        </authorList>
    </citation>
    <scope>NUCLEOTIDE SEQUENCE [LARGE SCALE GENOMIC DNA]</scope>
    <source>
        <strain evidence="1 2">DX4</strain>
    </source>
</reference>
<dbReference type="EMBL" id="CP017141">
    <property type="protein sequence ID" value="AOM80142.1"/>
    <property type="molecule type" value="Genomic_DNA"/>
</dbReference>
<dbReference type="Proteomes" id="UP000094313">
    <property type="component" value="Chromosome"/>
</dbReference>
<evidence type="ECO:0008006" key="3">
    <source>
        <dbReference type="Google" id="ProtNLM"/>
    </source>
</evidence>
<evidence type="ECO:0000313" key="1">
    <source>
        <dbReference type="EMBL" id="AOM80142.1"/>
    </source>
</evidence>
<dbReference type="AlphaFoldDB" id="A0A1D7QN88"/>
<dbReference type="InterPro" id="IPR032183">
    <property type="entry name" value="PKD-like"/>
</dbReference>
<gene>
    <name evidence="1" type="ORF">BFS30_25070</name>
</gene>
<proteinExistence type="predicted"/>
<keyword evidence="2" id="KW-1185">Reference proteome</keyword>
<dbReference type="InterPro" id="IPR011047">
    <property type="entry name" value="Quinoprotein_ADH-like_sf"/>
</dbReference>